<dbReference type="Pfam" id="PF10049">
    <property type="entry name" value="DUF2283"/>
    <property type="match status" value="1"/>
</dbReference>
<accession>A0A7J3MX87</accession>
<name>A0A7J3MX87_9CREN</name>
<dbReference type="InterPro" id="IPR019270">
    <property type="entry name" value="DUF2283"/>
</dbReference>
<dbReference type="EMBL" id="DTDH01000055">
    <property type="protein sequence ID" value="HGT98165.1"/>
    <property type="molecule type" value="Genomic_DNA"/>
</dbReference>
<evidence type="ECO:0000313" key="2">
    <source>
        <dbReference type="EMBL" id="HGT98165.1"/>
    </source>
</evidence>
<dbReference type="AlphaFoldDB" id="A0A7J3MX87"/>
<gene>
    <name evidence="1" type="ORF">ENT99_07875</name>
    <name evidence="2" type="ORF">ENU64_01875</name>
</gene>
<dbReference type="EMBL" id="DTAU01000148">
    <property type="protein sequence ID" value="HFQ79594.1"/>
    <property type="molecule type" value="Genomic_DNA"/>
</dbReference>
<reference evidence="2" key="1">
    <citation type="journal article" date="2020" name="mSystems">
        <title>Genome- and Community-Level Interaction Insights into Carbon Utilization and Element Cycling Functions of Hydrothermarchaeota in Hydrothermal Sediment.</title>
        <authorList>
            <person name="Zhou Z."/>
            <person name="Liu Y."/>
            <person name="Xu W."/>
            <person name="Pan J."/>
            <person name="Luo Z.H."/>
            <person name="Li M."/>
        </authorList>
    </citation>
    <scope>NUCLEOTIDE SEQUENCE [LARGE SCALE GENOMIC DNA]</scope>
    <source>
        <strain evidence="1">SpSt-629</strain>
        <strain evidence="2">SpSt-688</strain>
    </source>
</reference>
<proteinExistence type="predicted"/>
<organism evidence="2">
    <name type="scientific">Ignisphaera aggregans</name>
    <dbReference type="NCBI Taxonomy" id="334771"/>
    <lineage>
        <taxon>Archaea</taxon>
        <taxon>Thermoproteota</taxon>
        <taxon>Thermoprotei</taxon>
        <taxon>Desulfurococcales</taxon>
        <taxon>Desulfurococcaceae</taxon>
        <taxon>Ignisphaera</taxon>
    </lineage>
</organism>
<evidence type="ECO:0000313" key="1">
    <source>
        <dbReference type="EMBL" id="HFQ79594.1"/>
    </source>
</evidence>
<protein>
    <submittedName>
        <fullName evidence="2">DUF2283 domain-containing protein</fullName>
    </submittedName>
</protein>
<sequence length="77" mass="8332">MDDKESTSMSVSEKKASIDLNKLGQAFIVYDGATDTLHVTLSDEEADEVVLLENGVIVQLKKGAVIGFSIPNVMRYG</sequence>
<comment type="caution">
    <text evidence="2">The sequence shown here is derived from an EMBL/GenBank/DDBJ whole genome shotgun (WGS) entry which is preliminary data.</text>
</comment>